<name>A0A0F8YEQ3_9ZZZZ</name>
<evidence type="ECO:0000259" key="1">
    <source>
        <dbReference type="Pfam" id="PF07479"/>
    </source>
</evidence>
<dbReference type="GO" id="GO:0006072">
    <property type="term" value="P:glycerol-3-phosphate metabolic process"/>
    <property type="evidence" value="ECO:0007669"/>
    <property type="project" value="InterPro"/>
</dbReference>
<feature type="non-terminal residue" evidence="2">
    <location>
        <position position="1"/>
    </location>
</feature>
<dbReference type="Pfam" id="PF07479">
    <property type="entry name" value="NAD_Gly3P_dh_C"/>
    <property type="match status" value="1"/>
</dbReference>
<protein>
    <recommendedName>
        <fullName evidence="1">Glycerol-3-phosphate dehydrogenase NAD-dependent C-terminal domain-containing protein</fullName>
    </recommendedName>
</protein>
<organism evidence="2">
    <name type="scientific">marine sediment metagenome</name>
    <dbReference type="NCBI Taxonomy" id="412755"/>
    <lineage>
        <taxon>unclassified sequences</taxon>
        <taxon>metagenomes</taxon>
        <taxon>ecological metagenomes</taxon>
    </lineage>
</organism>
<dbReference type="GO" id="GO:0005829">
    <property type="term" value="C:cytosol"/>
    <property type="evidence" value="ECO:0007669"/>
    <property type="project" value="TreeGrafter"/>
</dbReference>
<proteinExistence type="predicted"/>
<dbReference type="InterPro" id="IPR013328">
    <property type="entry name" value="6PGD_dom2"/>
</dbReference>
<dbReference type="InterPro" id="IPR006109">
    <property type="entry name" value="G3P_DH_NAD-dep_C"/>
</dbReference>
<accession>A0A0F8YEQ3</accession>
<dbReference type="GO" id="GO:0005975">
    <property type="term" value="P:carbohydrate metabolic process"/>
    <property type="evidence" value="ECO:0007669"/>
    <property type="project" value="InterPro"/>
</dbReference>
<comment type="caution">
    <text evidence="2">The sequence shown here is derived from an EMBL/GenBank/DDBJ whole genome shotgun (WGS) entry which is preliminary data.</text>
</comment>
<dbReference type="SUPFAM" id="SSF48179">
    <property type="entry name" value="6-phosphogluconate dehydrogenase C-terminal domain-like"/>
    <property type="match status" value="1"/>
</dbReference>
<dbReference type="Gene3D" id="1.10.1040.10">
    <property type="entry name" value="N-(1-d-carboxylethyl)-l-norvaline Dehydrogenase, domain 2"/>
    <property type="match status" value="1"/>
</dbReference>
<dbReference type="InterPro" id="IPR008927">
    <property type="entry name" value="6-PGluconate_DH-like_C_sf"/>
</dbReference>
<sequence>LRAFLFSQAVKEMAVIVEKAGGKKETVYDLAGVGDLHVTSSSGRNRKFGEYIGRGEKAADAYKAMLNSNELAEGYEGLKHGIVYVEQLGGSLIKELPLLEMLYKTVCLDHDAREEVKQFIRLTGY</sequence>
<dbReference type="AlphaFoldDB" id="A0A0F8YEQ3"/>
<dbReference type="PANTHER" id="PTHR11728:SF1">
    <property type="entry name" value="GLYCEROL-3-PHOSPHATE DEHYDROGENASE [NAD(+)] 2, CHLOROPLASTIC"/>
    <property type="match status" value="1"/>
</dbReference>
<evidence type="ECO:0000313" key="2">
    <source>
        <dbReference type="EMBL" id="KKK46531.1"/>
    </source>
</evidence>
<gene>
    <name evidence="2" type="ORF">LCGC14_3163810</name>
</gene>
<reference evidence="2" key="1">
    <citation type="journal article" date="2015" name="Nature">
        <title>Complex archaea that bridge the gap between prokaryotes and eukaryotes.</title>
        <authorList>
            <person name="Spang A."/>
            <person name="Saw J.H."/>
            <person name="Jorgensen S.L."/>
            <person name="Zaremba-Niedzwiedzka K."/>
            <person name="Martijn J."/>
            <person name="Lind A.E."/>
            <person name="van Eijk R."/>
            <person name="Schleper C."/>
            <person name="Guy L."/>
            <person name="Ettema T.J."/>
        </authorList>
    </citation>
    <scope>NUCLEOTIDE SEQUENCE</scope>
</reference>
<feature type="domain" description="Glycerol-3-phosphate dehydrogenase NAD-dependent C-terminal" evidence="1">
    <location>
        <begin position="2"/>
        <end position="114"/>
    </location>
</feature>
<dbReference type="PANTHER" id="PTHR11728">
    <property type="entry name" value="GLYCEROL-3-PHOSPHATE DEHYDROGENASE"/>
    <property type="match status" value="1"/>
</dbReference>
<dbReference type="EMBL" id="LAZR01070004">
    <property type="protein sequence ID" value="KKK46531.1"/>
    <property type="molecule type" value="Genomic_DNA"/>
</dbReference>